<comment type="caution">
    <text evidence="2">The sequence shown here is derived from an EMBL/GenBank/DDBJ whole genome shotgun (WGS) entry which is preliminary data.</text>
</comment>
<evidence type="ECO:0000313" key="3">
    <source>
        <dbReference type="Proteomes" id="UP000613075"/>
    </source>
</evidence>
<feature type="non-terminal residue" evidence="2">
    <location>
        <position position="57"/>
    </location>
</feature>
<keyword evidence="3" id="KW-1185">Reference proteome</keyword>
<reference evidence="2 3" key="1">
    <citation type="submission" date="2020-10" db="EMBL/GenBank/DDBJ databases">
        <title>The draft genomes of Cyclamen pathogen Pseudomonas sp.</title>
        <authorList>
            <person name="Fujikawa T."/>
            <person name="Sawada H."/>
        </authorList>
    </citation>
    <scope>NUCLEOTIDE SEQUENCE [LARGE SCALE GENOMIC DNA]</scope>
    <source>
        <strain evidence="2 3">MAFF 301449</strain>
    </source>
</reference>
<dbReference type="InterPro" id="IPR050048">
    <property type="entry name" value="FabV-like_NADH_b"/>
</dbReference>
<feature type="domain" description="Trans-2-enoyl-CoA reductase-like NAD(P)H binding" evidence="1">
    <location>
        <begin position="2"/>
        <end position="57"/>
    </location>
</feature>
<proteinExistence type="predicted"/>
<organism evidence="2 3">
    <name type="scientific">Pseudomonas cyclaminis</name>
    <dbReference type="NCBI Taxonomy" id="2781239"/>
    <lineage>
        <taxon>Bacteria</taxon>
        <taxon>Pseudomonadati</taxon>
        <taxon>Pseudomonadota</taxon>
        <taxon>Gammaproteobacteria</taxon>
        <taxon>Pseudomonadales</taxon>
        <taxon>Pseudomonadaceae</taxon>
        <taxon>Pseudomonas</taxon>
    </lineage>
</organism>
<accession>A0ABR9SLG5</accession>
<evidence type="ECO:0000313" key="2">
    <source>
        <dbReference type="EMBL" id="MBE8589757.1"/>
    </source>
</evidence>
<dbReference type="Gene3D" id="3.40.50.720">
    <property type="entry name" value="NAD(P)-binding Rossmann-like Domain"/>
    <property type="match status" value="1"/>
</dbReference>
<dbReference type="EMBL" id="JADDUM010000017">
    <property type="protein sequence ID" value="MBE8589757.1"/>
    <property type="molecule type" value="Genomic_DNA"/>
</dbReference>
<dbReference type="InterPro" id="IPR010758">
    <property type="entry name" value="Trans-2-enoyl-CoA_reductase"/>
</dbReference>
<dbReference type="PANTHER" id="PTHR37480">
    <property type="entry name" value="ENOYL-[ACYL-CARRIER-PROTEIN] REDUCTASE [NADH]"/>
    <property type="match status" value="1"/>
</dbReference>
<dbReference type="Proteomes" id="UP000613075">
    <property type="component" value="Unassembled WGS sequence"/>
</dbReference>
<dbReference type="Pfam" id="PF12242">
    <property type="entry name" value="Eno-Rase_NADH_b"/>
    <property type="match status" value="1"/>
</dbReference>
<protein>
    <submittedName>
        <fullName evidence="2">Bifunctional NADH-specific enoyl-ACP reductase/trans-2-enoyl-CoA reductase</fullName>
    </submittedName>
</protein>
<evidence type="ECO:0000259" key="1">
    <source>
        <dbReference type="Pfam" id="PF12242"/>
    </source>
</evidence>
<gene>
    <name evidence="2" type="ORF">IQK56_01795</name>
</gene>
<sequence length="57" mass="5970">MIIKPRVRGFICVTAHPVGCEANVKEQINYVTENGVIEGGPKKVLVLGASTGYGLAA</sequence>
<dbReference type="PANTHER" id="PTHR37480:SF1">
    <property type="entry name" value="ENOYL-[ACYL-CARRIER-PROTEIN] REDUCTASE [NADH]"/>
    <property type="match status" value="1"/>
</dbReference>
<name>A0ABR9SLG5_9PSED</name>